<organism evidence="2 3">
    <name type="scientific">Kluyvera intermedia</name>
    <name type="common">Enterobacter intermedius</name>
    <dbReference type="NCBI Taxonomy" id="61648"/>
    <lineage>
        <taxon>Bacteria</taxon>
        <taxon>Pseudomonadati</taxon>
        <taxon>Pseudomonadota</taxon>
        <taxon>Gammaproteobacteria</taxon>
        <taxon>Enterobacterales</taxon>
        <taxon>Enterobacteriaceae</taxon>
        <taxon>Kluyvera</taxon>
    </lineage>
</organism>
<accession>A0ABX6DNR2</accession>
<gene>
    <name evidence="2" type="ORF">GHC21_12540</name>
</gene>
<dbReference type="NCBIfam" id="TIGR01715">
    <property type="entry name" value="phage_lam_T"/>
    <property type="match status" value="1"/>
</dbReference>
<dbReference type="Pfam" id="PF06223">
    <property type="entry name" value="Phage_tail_T"/>
    <property type="match status" value="1"/>
</dbReference>
<sequence>MAARERCFVHRLAREFRRPDWRRMLSEMSATEYSGWVNHFAATPFSEELLDAEFATTKGLIVTMLTGNSDINDADFSLLSKPDDEPEKTDDDLMLAGEGIFWGVRYGPAD</sequence>
<evidence type="ECO:0000313" key="3">
    <source>
        <dbReference type="Proteomes" id="UP000344450"/>
    </source>
</evidence>
<proteinExistence type="predicted"/>
<protein>
    <submittedName>
        <fullName evidence="2">Phage tail assembly protein T</fullName>
    </submittedName>
</protein>
<dbReference type="Proteomes" id="UP000344450">
    <property type="component" value="Chromosome"/>
</dbReference>
<dbReference type="EMBL" id="CP045845">
    <property type="protein sequence ID" value="QGH30447.1"/>
    <property type="molecule type" value="Genomic_DNA"/>
</dbReference>
<dbReference type="InterPro" id="IPR009350">
    <property type="entry name" value="Phage_tail_T"/>
</dbReference>
<feature type="domain" description="Minor tail T" evidence="1">
    <location>
        <begin position="29"/>
        <end position="101"/>
    </location>
</feature>
<name>A0ABX6DNR2_KLUIN</name>
<evidence type="ECO:0000313" key="2">
    <source>
        <dbReference type="EMBL" id="QGH30447.1"/>
    </source>
</evidence>
<reference evidence="2 3" key="1">
    <citation type="submission" date="2019-10" db="EMBL/GenBank/DDBJ databases">
        <title>Complete genome sequencing of drug resistant plasmids in Kluyvera intermedia.</title>
        <authorList>
            <person name="Ke C."/>
            <person name="Jian S."/>
        </authorList>
    </citation>
    <scope>NUCLEOTIDE SEQUENCE [LARGE SCALE GENOMIC DNA]</scope>
    <source>
        <strain evidence="2 3">N2-1</strain>
    </source>
</reference>
<keyword evidence="3" id="KW-1185">Reference proteome</keyword>
<evidence type="ECO:0000259" key="1">
    <source>
        <dbReference type="Pfam" id="PF06223"/>
    </source>
</evidence>